<sequence length="67" mass="7569">MKLSELRAIDAASVQKEIATRKEELMKLRFQGAVGNLAQPHRVRELRKEVAQLLTLQGERQRAGGDK</sequence>
<dbReference type="NCBIfam" id="TIGR00012">
    <property type="entry name" value="L29"/>
    <property type="match status" value="1"/>
</dbReference>
<dbReference type="HAMAP" id="MF_00374">
    <property type="entry name" value="Ribosomal_uL29"/>
    <property type="match status" value="1"/>
</dbReference>
<dbReference type="InterPro" id="IPR018254">
    <property type="entry name" value="Ribosomal_uL29_CS"/>
</dbReference>
<evidence type="ECO:0000256" key="2">
    <source>
        <dbReference type="ARBA" id="ARBA00022980"/>
    </source>
</evidence>
<dbReference type="GO" id="GO:0003735">
    <property type="term" value="F:structural constituent of ribosome"/>
    <property type="evidence" value="ECO:0007669"/>
    <property type="project" value="InterPro"/>
</dbReference>
<evidence type="ECO:0000256" key="4">
    <source>
        <dbReference type="ARBA" id="ARBA00035204"/>
    </source>
</evidence>
<dbReference type="CDD" id="cd00427">
    <property type="entry name" value="Ribosomal_L29_HIP"/>
    <property type="match status" value="1"/>
</dbReference>
<organism evidence="6 7">
    <name type="scientific">Deinococcus irradiatisoli</name>
    <dbReference type="NCBI Taxonomy" id="2202254"/>
    <lineage>
        <taxon>Bacteria</taxon>
        <taxon>Thermotogati</taxon>
        <taxon>Deinococcota</taxon>
        <taxon>Deinococci</taxon>
        <taxon>Deinococcales</taxon>
        <taxon>Deinococcaceae</taxon>
        <taxon>Deinococcus</taxon>
    </lineage>
</organism>
<dbReference type="Proteomes" id="UP000245368">
    <property type="component" value="Chromosome"/>
</dbReference>
<dbReference type="GO" id="GO:0006412">
    <property type="term" value="P:translation"/>
    <property type="evidence" value="ECO:0007669"/>
    <property type="project" value="UniProtKB-UniRule"/>
</dbReference>
<accession>A0A2Z3JAE8</accession>
<protein>
    <recommendedName>
        <fullName evidence="4 5">Large ribosomal subunit protein uL29</fullName>
    </recommendedName>
</protein>
<evidence type="ECO:0000256" key="5">
    <source>
        <dbReference type="HAMAP-Rule" id="MF_00374"/>
    </source>
</evidence>
<dbReference type="GO" id="GO:0022625">
    <property type="term" value="C:cytosolic large ribosomal subunit"/>
    <property type="evidence" value="ECO:0007669"/>
    <property type="project" value="TreeGrafter"/>
</dbReference>
<gene>
    <name evidence="5" type="primary">rpmC</name>
    <name evidence="6" type="ORF">DKM44_01555</name>
</gene>
<dbReference type="PANTHER" id="PTHR10916:SF0">
    <property type="entry name" value="LARGE RIBOSOMAL SUBUNIT PROTEIN UL29C"/>
    <property type="match status" value="1"/>
</dbReference>
<dbReference type="PANTHER" id="PTHR10916">
    <property type="entry name" value="60S RIBOSOMAL PROTEIN L35/50S RIBOSOMAL PROTEIN L29"/>
    <property type="match status" value="1"/>
</dbReference>
<dbReference type="OrthoDB" id="9815192at2"/>
<dbReference type="InterPro" id="IPR050063">
    <property type="entry name" value="Ribosomal_protein_uL29"/>
</dbReference>
<dbReference type="InterPro" id="IPR001854">
    <property type="entry name" value="Ribosomal_uL29"/>
</dbReference>
<evidence type="ECO:0000313" key="6">
    <source>
        <dbReference type="EMBL" id="AWN22087.1"/>
    </source>
</evidence>
<keyword evidence="2 5" id="KW-0689">Ribosomal protein</keyword>
<dbReference type="EMBL" id="CP029494">
    <property type="protein sequence ID" value="AWN22087.1"/>
    <property type="molecule type" value="Genomic_DNA"/>
</dbReference>
<reference evidence="6 7" key="1">
    <citation type="submission" date="2018-05" db="EMBL/GenBank/DDBJ databases">
        <title>Complete Genome Sequence of Deinococcus sp. strain 17bor-2.</title>
        <authorList>
            <person name="Srinivasan S."/>
        </authorList>
    </citation>
    <scope>NUCLEOTIDE SEQUENCE [LARGE SCALE GENOMIC DNA]</scope>
    <source>
        <strain evidence="6 7">17bor-2</strain>
    </source>
</reference>
<keyword evidence="3 5" id="KW-0687">Ribonucleoprotein</keyword>
<dbReference type="InterPro" id="IPR036049">
    <property type="entry name" value="Ribosomal_uL29_sf"/>
</dbReference>
<evidence type="ECO:0000313" key="7">
    <source>
        <dbReference type="Proteomes" id="UP000245368"/>
    </source>
</evidence>
<proteinExistence type="inferred from homology"/>
<dbReference type="AlphaFoldDB" id="A0A2Z3JAE8"/>
<evidence type="ECO:0000256" key="3">
    <source>
        <dbReference type="ARBA" id="ARBA00023274"/>
    </source>
</evidence>
<comment type="similarity">
    <text evidence="1 5">Belongs to the universal ribosomal protein uL29 family.</text>
</comment>
<keyword evidence="7" id="KW-1185">Reference proteome</keyword>
<dbReference type="RefSeq" id="WP_109824841.1">
    <property type="nucleotide sequence ID" value="NZ_CP029494.1"/>
</dbReference>
<dbReference type="SUPFAM" id="SSF46561">
    <property type="entry name" value="Ribosomal protein L29 (L29p)"/>
    <property type="match status" value="1"/>
</dbReference>
<dbReference type="PROSITE" id="PS00579">
    <property type="entry name" value="RIBOSOMAL_L29"/>
    <property type="match status" value="1"/>
</dbReference>
<dbReference type="KEGG" id="dez:DKM44_01555"/>
<evidence type="ECO:0000256" key="1">
    <source>
        <dbReference type="ARBA" id="ARBA00009254"/>
    </source>
</evidence>
<name>A0A2Z3JAE8_9DEIO</name>
<dbReference type="Pfam" id="PF00831">
    <property type="entry name" value="Ribosomal_L29"/>
    <property type="match status" value="1"/>
</dbReference>
<dbReference type="Gene3D" id="1.10.287.310">
    <property type="match status" value="1"/>
</dbReference>